<proteinExistence type="predicted"/>
<dbReference type="AlphaFoldDB" id="A0A5D4HCV3"/>
<gene>
    <name evidence="1" type="ORF">FXV77_04995</name>
</gene>
<comment type="caution">
    <text evidence="1">The sequence shown here is derived from an EMBL/GenBank/DDBJ whole genome shotgun (WGS) entry which is preliminary data.</text>
</comment>
<sequence>MMSKTRIFALSMIVLMLIAFFSNPKQEQHEKIVREKAIMLLKQQAGKQNEQAVDFGIQLFGNTLIDQFMQNHVKVENYYLFSLTKIGVGHHESTIGGGAFGTIWLSPKIDEKAAEIAKMIKEGL</sequence>
<protein>
    <submittedName>
        <fullName evidence="1">DUF4359 domain-containing protein</fullName>
    </submittedName>
</protein>
<dbReference type="Proteomes" id="UP000322362">
    <property type="component" value="Unassembled WGS sequence"/>
</dbReference>
<evidence type="ECO:0000313" key="1">
    <source>
        <dbReference type="EMBL" id="TYR37365.1"/>
    </source>
</evidence>
<dbReference type="RefSeq" id="WP_148918109.1">
    <property type="nucleotide sequence ID" value="NZ_VTAV01000002.1"/>
</dbReference>
<keyword evidence="2" id="KW-1185">Reference proteome</keyword>
<dbReference type="EMBL" id="VTAV01000002">
    <property type="protein sequence ID" value="TYR37365.1"/>
    <property type="molecule type" value="Genomic_DNA"/>
</dbReference>
<organism evidence="1 2">
    <name type="scientific">Sphingobacterium phlebotomi</name>
    <dbReference type="NCBI Taxonomy" id="2605433"/>
    <lineage>
        <taxon>Bacteria</taxon>
        <taxon>Pseudomonadati</taxon>
        <taxon>Bacteroidota</taxon>
        <taxon>Sphingobacteriia</taxon>
        <taxon>Sphingobacteriales</taxon>
        <taxon>Sphingobacteriaceae</taxon>
        <taxon>Sphingobacterium</taxon>
    </lineage>
</organism>
<reference evidence="1 2" key="1">
    <citation type="submission" date="2019-08" db="EMBL/GenBank/DDBJ databases">
        <title>Phlebobacter frassis gen. nov. sp. nov., a new member of family Sphingobacteriaceae isolated from sand fly rearing media.</title>
        <authorList>
            <person name="Kakumanu M.L."/>
            <person name="Marayati B.F."/>
            <person name="Wada-Katsumata A."/>
            <person name="Wasserberg G."/>
            <person name="Schal C."/>
            <person name="Apperson C.S."/>
            <person name="Ponnusamy L."/>
        </authorList>
    </citation>
    <scope>NUCLEOTIDE SEQUENCE [LARGE SCALE GENOMIC DNA]</scope>
    <source>
        <strain evidence="1 2">SSI9</strain>
    </source>
</reference>
<name>A0A5D4HCV3_9SPHI</name>
<evidence type="ECO:0000313" key="2">
    <source>
        <dbReference type="Proteomes" id="UP000322362"/>
    </source>
</evidence>
<accession>A0A5D4HCV3</accession>